<accession>A0AAD5XEW5</accession>
<feature type="non-terminal residue" evidence="3">
    <location>
        <position position="327"/>
    </location>
</feature>
<evidence type="ECO:0000313" key="3">
    <source>
        <dbReference type="EMBL" id="KAJ3130804.1"/>
    </source>
</evidence>
<name>A0AAD5XEW5_9FUNG</name>
<comment type="caution">
    <text evidence="3">The sequence shown here is derived from an EMBL/GenBank/DDBJ whole genome shotgun (WGS) entry which is preliminary data.</text>
</comment>
<gene>
    <name evidence="3" type="ORF">HK100_007442</name>
</gene>
<reference evidence="3" key="1">
    <citation type="submission" date="2020-05" db="EMBL/GenBank/DDBJ databases">
        <title>Phylogenomic resolution of chytrid fungi.</title>
        <authorList>
            <person name="Stajich J.E."/>
            <person name="Amses K."/>
            <person name="Simmons R."/>
            <person name="Seto K."/>
            <person name="Myers J."/>
            <person name="Bonds A."/>
            <person name="Quandt C.A."/>
            <person name="Barry K."/>
            <person name="Liu P."/>
            <person name="Grigoriev I."/>
            <person name="Longcore J.E."/>
            <person name="James T.Y."/>
        </authorList>
    </citation>
    <scope>NUCLEOTIDE SEQUENCE</scope>
    <source>
        <strain evidence="3">JEL0513</strain>
    </source>
</reference>
<keyword evidence="2" id="KW-0472">Membrane</keyword>
<keyword evidence="2" id="KW-1133">Transmembrane helix</keyword>
<sequence>MVQKYNQRDNEWWNGGSWQSQNAGTTEYSVTSITLDAAATSEIYSRNAVSTAATTTATAVGAAINPVFIAGAAATSSATDNVSANANDQTASASAVSSTKLDTALATTESPAAPSIKTIIITKTDQVSVLAVIGGAIGVVTVLALIIAWLTRRQYQRILKRQHPILPEYTGTINYQSDLFYPRQPSKTPEKRTTFFEGVATVDSEMSGTSRTTATRRATIEEKASNAAALDEIFSVRPIDWSVAQTLAWLRIIGHSEAVVDVFRTHGCDGRFLKAVAADRQTCAVFLRDDLQLEDVRTRAILADEILNVFEGTNIFIDLPEYVEEIQ</sequence>
<protein>
    <recommendedName>
        <fullName evidence="5">SAM domain-containing protein</fullName>
    </recommendedName>
</protein>
<organism evidence="3 4">
    <name type="scientific">Physocladia obscura</name>
    <dbReference type="NCBI Taxonomy" id="109957"/>
    <lineage>
        <taxon>Eukaryota</taxon>
        <taxon>Fungi</taxon>
        <taxon>Fungi incertae sedis</taxon>
        <taxon>Chytridiomycota</taxon>
        <taxon>Chytridiomycota incertae sedis</taxon>
        <taxon>Chytridiomycetes</taxon>
        <taxon>Chytridiales</taxon>
        <taxon>Chytriomycetaceae</taxon>
        <taxon>Physocladia</taxon>
    </lineage>
</organism>
<dbReference type="Proteomes" id="UP001211907">
    <property type="component" value="Unassembled WGS sequence"/>
</dbReference>
<dbReference type="EMBL" id="JADGJH010000351">
    <property type="protein sequence ID" value="KAJ3130804.1"/>
    <property type="molecule type" value="Genomic_DNA"/>
</dbReference>
<evidence type="ECO:0000256" key="2">
    <source>
        <dbReference type="SAM" id="Phobius"/>
    </source>
</evidence>
<feature type="compositionally biased region" description="Basic and acidic residues" evidence="1">
    <location>
        <begin position="1"/>
        <end position="11"/>
    </location>
</feature>
<evidence type="ECO:0008006" key="5">
    <source>
        <dbReference type="Google" id="ProtNLM"/>
    </source>
</evidence>
<dbReference type="SUPFAM" id="SSF47769">
    <property type="entry name" value="SAM/Pointed domain"/>
    <property type="match status" value="1"/>
</dbReference>
<feature type="transmembrane region" description="Helical" evidence="2">
    <location>
        <begin position="127"/>
        <end position="151"/>
    </location>
</feature>
<dbReference type="InterPro" id="IPR013761">
    <property type="entry name" value="SAM/pointed_sf"/>
</dbReference>
<dbReference type="AlphaFoldDB" id="A0AAD5XEW5"/>
<feature type="region of interest" description="Disordered" evidence="1">
    <location>
        <begin position="1"/>
        <end position="22"/>
    </location>
</feature>
<keyword evidence="4" id="KW-1185">Reference proteome</keyword>
<evidence type="ECO:0000256" key="1">
    <source>
        <dbReference type="SAM" id="MobiDB-lite"/>
    </source>
</evidence>
<proteinExistence type="predicted"/>
<evidence type="ECO:0000313" key="4">
    <source>
        <dbReference type="Proteomes" id="UP001211907"/>
    </source>
</evidence>
<keyword evidence="2" id="KW-0812">Transmembrane</keyword>